<evidence type="ECO:0000256" key="2">
    <source>
        <dbReference type="ARBA" id="ARBA00022737"/>
    </source>
</evidence>
<dbReference type="InterPro" id="IPR027417">
    <property type="entry name" value="P-loop_NTPase"/>
</dbReference>
<evidence type="ECO:0000259" key="6">
    <source>
        <dbReference type="PROSITE" id="PS50893"/>
    </source>
</evidence>
<feature type="domain" description="ABC transporter" evidence="6">
    <location>
        <begin position="4"/>
        <end position="267"/>
    </location>
</feature>
<dbReference type="PROSITE" id="PS50893">
    <property type="entry name" value="ABC_TRANSPORTER_2"/>
    <property type="match status" value="1"/>
</dbReference>
<keyword evidence="2" id="KW-0677">Repeat</keyword>
<sequence length="566" mass="60122">MSSLVLSDVAFAFPDDTTLFSGLSLAIGPGLTALVGRNGAGKSTLLRLIAGVLPPARGSIAVDGVACAAAPATGAATDPTAINSAATADPADVAYVPQLLADAPAERTLADELGVGGRLTALARIEAGEGDDDDFARLADDWSIAERTVAQLDELGLPTDLDRPVGRLSGGERTLAAVAGRLLGHPRVLLLDEPTNNLDSRARGRLFGALERFVVGGDRIALVVSHDLELLDLADTTVELRAGRTRVFGGNYAHYREVVDAEQSAALQALTGARNDLRSEKRDKAEAQVALARRERYGRKMEATKREPKIIMGARKRAAQESAAKYRATHERGVEQAQERMREADAAVRREELLRVELPDPQLPSGRVVVDVEDPVAGRIHLAGPARVRLAGPNGSGKTTLLRRLIGGHRDDPAGDAAVRSAVRGNDDDNAVTPAVATPWAFLPQDLRVEHPDCSVVDAIRAVRPSASAEEAHAHAARMLFIDDAGFRRLGDLSGGERLRAALASELFARPVPQLLILDEPTNNLDLEGVEVLAEALARWRGALLLVSHDDGFCDRVGVDDVITLA</sequence>
<evidence type="ECO:0000256" key="1">
    <source>
        <dbReference type="ARBA" id="ARBA00022448"/>
    </source>
</evidence>
<keyword evidence="8" id="KW-1185">Reference proteome</keyword>
<dbReference type="InterPro" id="IPR050611">
    <property type="entry name" value="ABCF"/>
</dbReference>
<dbReference type="CDD" id="cd03225">
    <property type="entry name" value="ABC_cobalt_CbiO_domain1"/>
    <property type="match status" value="1"/>
</dbReference>
<protein>
    <submittedName>
        <fullName evidence="7">ATP-binding cassette domain-containing protein</fullName>
    </submittedName>
</protein>
<organism evidence="7 8">
    <name type="scientific">Dietzia aurantiaca</name>
    <dbReference type="NCBI Taxonomy" id="983873"/>
    <lineage>
        <taxon>Bacteria</taxon>
        <taxon>Bacillati</taxon>
        <taxon>Actinomycetota</taxon>
        <taxon>Actinomycetes</taxon>
        <taxon>Mycobacteriales</taxon>
        <taxon>Dietziaceae</taxon>
        <taxon>Dietzia</taxon>
    </lineage>
</organism>
<dbReference type="Proteomes" id="UP001595836">
    <property type="component" value="Unassembled WGS sequence"/>
</dbReference>
<dbReference type="EMBL" id="JBHSHP010000021">
    <property type="protein sequence ID" value="MFC4754744.1"/>
    <property type="molecule type" value="Genomic_DNA"/>
</dbReference>
<dbReference type="InterPro" id="IPR003439">
    <property type="entry name" value="ABC_transporter-like_ATP-bd"/>
</dbReference>
<evidence type="ECO:0000256" key="5">
    <source>
        <dbReference type="SAM" id="Coils"/>
    </source>
</evidence>
<keyword evidence="3" id="KW-0547">Nucleotide-binding</keyword>
<comment type="caution">
    <text evidence="7">The sequence shown here is derived from an EMBL/GenBank/DDBJ whole genome shotgun (WGS) entry which is preliminary data.</text>
</comment>
<proteinExistence type="predicted"/>
<evidence type="ECO:0000313" key="7">
    <source>
        <dbReference type="EMBL" id="MFC4754744.1"/>
    </source>
</evidence>
<dbReference type="Pfam" id="PF00005">
    <property type="entry name" value="ABC_tran"/>
    <property type="match status" value="2"/>
</dbReference>
<dbReference type="InterPro" id="IPR003593">
    <property type="entry name" value="AAA+_ATPase"/>
</dbReference>
<dbReference type="GO" id="GO:0005524">
    <property type="term" value="F:ATP binding"/>
    <property type="evidence" value="ECO:0007669"/>
    <property type="project" value="UniProtKB-KW"/>
</dbReference>
<accession>A0ABV9PQN6</accession>
<feature type="coiled-coil region" evidence="5">
    <location>
        <begin position="327"/>
        <end position="354"/>
    </location>
</feature>
<dbReference type="PANTHER" id="PTHR19211:SF6">
    <property type="entry name" value="BLL7188 PROTEIN"/>
    <property type="match status" value="1"/>
</dbReference>
<dbReference type="Gene3D" id="3.40.50.300">
    <property type="entry name" value="P-loop containing nucleotide triphosphate hydrolases"/>
    <property type="match status" value="2"/>
</dbReference>
<dbReference type="PANTHER" id="PTHR19211">
    <property type="entry name" value="ATP-BINDING TRANSPORT PROTEIN-RELATED"/>
    <property type="match status" value="1"/>
</dbReference>
<evidence type="ECO:0000313" key="8">
    <source>
        <dbReference type="Proteomes" id="UP001595836"/>
    </source>
</evidence>
<keyword evidence="4 7" id="KW-0067">ATP-binding</keyword>
<dbReference type="InterPro" id="IPR015856">
    <property type="entry name" value="ABC_transpr_CbiO/EcfA_su"/>
</dbReference>
<gene>
    <name evidence="7" type="ORF">ACFO7U_08125</name>
</gene>
<dbReference type="SMART" id="SM00382">
    <property type="entry name" value="AAA"/>
    <property type="match status" value="2"/>
</dbReference>
<dbReference type="SUPFAM" id="SSF52540">
    <property type="entry name" value="P-loop containing nucleoside triphosphate hydrolases"/>
    <property type="match status" value="2"/>
</dbReference>
<evidence type="ECO:0000256" key="3">
    <source>
        <dbReference type="ARBA" id="ARBA00022741"/>
    </source>
</evidence>
<dbReference type="RefSeq" id="WP_344993933.1">
    <property type="nucleotide sequence ID" value="NZ_BAABCD010000022.1"/>
</dbReference>
<evidence type="ECO:0000256" key="4">
    <source>
        <dbReference type="ARBA" id="ARBA00022840"/>
    </source>
</evidence>
<name>A0ABV9PQN6_9ACTN</name>
<reference evidence="8" key="1">
    <citation type="journal article" date="2019" name="Int. J. Syst. Evol. Microbiol.">
        <title>The Global Catalogue of Microorganisms (GCM) 10K type strain sequencing project: providing services to taxonomists for standard genome sequencing and annotation.</title>
        <authorList>
            <consortium name="The Broad Institute Genomics Platform"/>
            <consortium name="The Broad Institute Genome Sequencing Center for Infectious Disease"/>
            <person name="Wu L."/>
            <person name="Ma J."/>
        </authorList>
    </citation>
    <scope>NUCLEOTIDE SEQUENCE [LARGE SCALE GENOMIC DNA]</scope>
    <source>
        <strain evidence="8">JCM 11882</strain>
    </source>
</reference>
<keyword evidence="5" id="KW-0175">Coiled coil</keyword>
<keyword evidence="1" id="KW-0813">Transport</keyword>